<proteinExistence type="predicted"/>
<comment type="caution">
    <text evidence="1">The sequence shown here is derived from an EMBL/GenBank/DDBJ whole genome shotgun (WGS) entry which is preliminary data.</text>
</comment>
<protein>
    <submittedName>
        <fullName evidence="1">Copia protein</fullName>
    </submittedName>
</protein>
<sequence>MAKQKPIGFEEGPNDQPVTEKQRTMLRGIVGALQWPSTQSSPHVQAMTSMLAGQVSRANISTLREANKCLRYAKQYSDVGLRFQKLGKPEEMTFIVYSDAAFASRADLTSQGGSWTKPKLCRFVARTTCFPPDSWEGMRTLKPDGHESAKSPRLLLRAVFICDRELRESLSDG</sequence>
<gene>
    <name evidence="1" type="ORF">SCF082_LOCUS46681</name>
</gene>
<dbReference type="Proteomes" id="UP001642464">
    <property type="component" value="Unassembled WGS sequence"/>
</dbReference>
<keyword evidence="2" id="KW-1185">Reference proteome</keyword>
<accession>A0ABP0RJ22</accession>
<evidence type="ECO:0000313" key="2">
    <source>
        <dbReference type="Proteomes" id="UP001642464"/>
    </source>
</evidence>
<dbReference type="EMBL" id="CAXAMM010041485">
    <property type="protein sequence ID" value="CAK9099683.1"/>
    <property type="molecule type" value="Genomic_DNA"/>
</dbReference>
<evidence type="ECO:0000313" key="1">
    <source>
        <dbReference type="EMBL" id="CAK9099683.1"/>
    </source>
</evidence>
<reference evidence="1 2" key="1">
    <citation type="submission" date="2024-02" db="EMBL/GenBank/DDBJ databases">
        <authorList>
            <person name="Chen Y."/>
            <person name="Shah S."/>
            <person name="Dougan E. K."/>
            <person name="Thang M."/>
            <person name="Chan C."/>
        </authorList>
    </citation>
    <scope>NUCLEOTIDE SEQUENCE [LARGE SCALE GENOMIC DNA]</scope>
</reference>
<organism evidence="1 2">
    <name type="scientific">Durusdinium trenchii</name>
    <dbReference type="NCBI Taxonomy" id="1381693"/>
    <lineage>
        <taxon>Eukaryota</taxon>
        <taxon>Sar</taxon>
        <taxon>Alveolata</taxon>
        <taxon>Dinophyceae</taxon>
        <taxon>Suessiales</taxon>
        <taxon>Symbiodiniaceae</taxon>
        <taxon>Durusdinium</taxon>
    </lineage>
</organism>
<name>A0ABP0RJ22_9DINO</name>